<dbReference type="SUPFAM" id="SSF51306">
    <property type="entry name" value="LexA/Signal peptidase"/>
    <property type="match status" value="1"/>
</dbReference>
<gene>
    <name evidence="9" type="ORF">LY28_00181</name>
</gene>
<name>A0A318XUG6_9FIRM</name>
<comment type="catalytic activity">
    <reaction evidence="1 7">
        <text>Cleavage of hydrophobic, N-terminal signal or leader sequences from secreted and periplasmic proteins.</text>
        <dbReference type="EC" id="3.4.21.89"/>
    </reaction>
</comment>
<protein>
    <recommendedName>
        <fullName evidence="4 7">Signal peptidase I</fullName>
        <ecNumber evidence="4 7">3.4.21.89</ecNumber>
    </recommendedName>
</protein>
<dbReference type="Pfam" id="PF10502">
    <property type="entry name" value="Peptidase_S26"/>
    <property type="match status" value="1"/>
</dbReference>
<dbReference type="AlphaFoldDB" id="A0A318XUG6"/>
<dbReference type="EMBL" id="QKMR01000001">
    <property type="protein sequence ID" value="PYG90300.1"/>
    <property type="molecule type" value="Genomic_DNA"/>
</dbReference>
<evidence type="ECO:0000313" key="10">
    <source>
        <dbReference type="Proteomes" id="UP000248132"/>
    </source>
</evidence>
<dbReference type="InterPro" id="IPR019758">
    <property type="entry name" value="Pept_S26A_signal_pept_1_CS"/>
</dbReference>
<dbReference type="NCBIfam" id="TIGR02227">
    <property type="entry name" value="sigpep_I_bact"/>
    <property type="match status" value="1"/>
</dbReference>
<dbReference type="OrthoDB" id="9802919at2"/>
<keyword evidence="5 7" id="KW-0378">Hydrolase</keyword>
<keyword evidence="7" id="KW-0812">Transmembrane</keyword>
<dbReference type="InterPro" id="IPR000223">
    <property type="entry name" value="Pept_S26A_signal_pept_1"/>
</dbReference>
<keyword evidence="7" id="KW-1133">Transmembrane helix</keyword>
<dbReference type="PANTHER" id="PTHR43390">
    <property type="entry name" value="SIGNAL PEPTIDASE I"/>
    <property type="match status" value="1"/>
</dbReference>
<evidence type="ECO:0000256" key="3">
    <source>
        <dbReference type="ARBA" id="ARBA00009370"/>
    </source>
</evidence>
<dbReference type="InterPro" id="IPR036286">
    <property type="entry name" value="LexA/Signal_pep-like_sf"/>
</dbReference>
<dbReference type="CDD" id="cd06530">
    <property type="entry name" value="S26_SPase_I"/>
    <property type="match status" value="1"/>
</dbReference>
<sequence length="190" mass="21777">MRILRGILSWFITIIIAVVVALFIIVFLFQPTSVSGSSMENTLHDKNKIIINKTQNIFHGEPDYEDIVIIDSRVNRKRTLLDSISDPLRYNVFVTRVTGNIDEIFWVKRVIGKEGDILEFKNGRVVRNGVELKEDYIKEPMLYESDKKVTVPEKSIFVMGDNRNNSSDSRVIGCVPLDHVVGKYMIKIGF</sequence>
<keyword evidence="7" id="KW-0645">Protease</keyword>
<feature type="transmembrane region" description="Helical" evidence="7">
    <location>
        <begin position="7"/>
        <end position="29"/>
    </location>
</feature>
<proteinExistence type="inferred from homology"/>
<evidence type="ECO:0000256" key="1">
    <source>
        <dbReference type="ARBA" id="ARBA00000677"/>
    </source>
</evidence>
<feature type="domain" description="Peptidase S26" evidence="8">
    <location>
        <begin position="8"/>
        <end position="185"/>
    </location>
</feature>
<keyword evidence="10" id="KW-1185">Reference proteome</keyword>
<feature type="active site" evidence="6">
    <location>
        <position position="38"/>
    </location>
</feature>
<evidence type="ECO:0000313" key="9">
    <source>
        <dbReference type="EMBL" id="PYG90300.1"/>
    </source>
</evidence>
<dbReference type="Gene3D" id="2.10.109.10">
    <property type="entry name" value="Umud Fragment, subunit A"/>
    <property type="match status" value="1"/>
</dbReference>
<dbReference type="GO" id="GO:0009003">
    <property type="term" value="F:signal peptidase activity"/>
    <property type="evidence" value="ECO:0007669"/>
    <property type="project" value="UniProtKB-EC"/>
</dbReference>
<evidence type="ECO:0000256" key="2">
    <source>
        <dbReference type="ARBA" id="ARBA00004401"/>
    </source>
</evidence>
<evidence type="ECO:0000256" key="5">
    <source>
        <dbReference type="ARBA" id="ARBA00022801"/>
    </source>
</evidence>
<evidence type="ECO:0000256" key="4">
    <source>
        <dbReference type="ARBA" id="ARBA00013208"/>
    </source>
</evidence>
<evidence type="ECO:0000256" key="7">
    <source>
        <dbReference type="RuleBase" id="RU362042"/>
    </source>
</evidence>
<accession>A0A318XUG6</accession>
<evidence type="ECO:0000259" key="8">
    <source>
        <dbReference type="Pfam" id="PF10502"/>
    </source>
</evidence>
<organism evidence="9 10">
    <name type="scientific">Ruminiclostridium sufflavum DSM 19573</name>
    <dbReference type="NCBI Taxonomy" id="1121337"/>
    <lineage>
        <taxon>Bacteria</taxon>
        <taxon>Bacillati</taxon>
        <taxon>Bacillota</taxon>
        <taxon>Clostridia</taxon>
        <taxon>Eubacteriales</taxon>
        <taxon>Oscillospiraceae</taxon>
        <taxon>Ruminiclostridium</taxon>
    </lineage>
</organism>
<comment type="subcellular location">
    <subcellularLocation>
        <location evidence="2">Cell membrane</location>
        <topology evidence="2">Single-pass type II membrane protein</topology>
    </subcellularLocation>
    <subcellularLocation>
        <location evidence="7">Membrane</location>
        <topology evidence="7">Single-pass type II membrane protein</topology>
    </subcellularLocation>
</comment>
<dbReference type="PANTHER" id="PTHR43390:SF1">
    <property type="entry name" value="CHLOROPLAST PROCESSING PEPTIDASE"/>
    <property type="match status" value="1"/>
</dbReference>
<feature type="active site" evidence="6">
    <location>
        <position position="108"/>
    </location>
</feature>
<dbReference type="PROSITE" id="PS00761">
    <property type="entry name" value="SPASE_I_3"/>
    <property type="match status" value="1"/>
</dbReference>
<dbReference type="GO" id="GO:0005886">
    <property type="term" value="C:plasma membrane"/>
    <property type="evidence" value="ECO:0007669"/>
    <property type="project" value="UniProtKB-SubCell"/>
</dbReference>
<dbReference type="RefSeq" id="WP_110460274.1">
    <property type="nucleotide sequence ID" value="NZ_QKMR01000001.1"/>
</dbReference>
<comment type="similarity">
    <text evidence="3 7">Belongs to the peptidase S26 family.</text>
</comment>
<dbReference type="GO" id="GO:0004252">
    <property type="term" value="F:serine-type endopeptidase activity"/>
    <property type="evidence" value="ECO:0007669"/>
    <property type="project" value="InterPro"/>
</dbReference>
<keyword evidence="7" id="KW-0472">Membrane</keyword>
<reference evidence="9 10" key="1">
    <citation type="submission" date="2018-06" db="EMBL/GenBank/DDBJ databases">
        <title>Genomic Encyclopedia of Type Strains, Phase I: the one thousand microbial genomes (KMG-I) project.</title>
        <authorList>
            <person name="Kyrpides N."/>
        </authorList>
    </citation>
    <scope>NUCLEOTIDE SEQUENCE [LARGE SCALE GENOMIC DNA]</scope>
    <source>
        <strain evidence="9 10">DSM 19573</strain>
    </source>
</reference>
<dbReference type="PRINTS" id="PR00727">
    <property type="entry name" value="LEADERPTASE"/>
</dbReference>
<evidence type="ECO:0000256" key="6">
    <source>
        <dbReference type="PIRSR" id="PIRSR600223-1"/>
    </source>
</evidence>
<dbReference type="InterPro" id="IPR019533">
    <property type="entry name" value="Peptidase_S26"/>
</dbReference>
<dbReference type="Proteomes" id="UP000248132">
    <property type="component" value="Unassembled WGS sequence"/>
</dbReference>
<dbReference type="GO" id="GO:0006465">
    <property type="term" value="P:signal peptide processing"/>
    <property type="evidence" value="ECO:0007669"/>
    <property type="project" value="InterPro"/>
</dbReference>
<dbReference type="EC" id="3.4.21.89" evidence="4 7"/>
<comment type="caution">
    <text evidence="9">The sequence shown here is derived from an EMBL/GenBank/DDBJ whole genome shotgun (WGS) entry which is preliminary data.</text>
</comment>